<dbReference type="EMBL" id="LUGG01000023">
    <property type="protein sequence ID" value="OBZ67898.1"/>
    <property type="molecule type" value="Genomic_DNA"/>
</dbReference>
<feature type="transmembrane region" description="Helical" evidence="1">
    <location>
        <begin position="66"/>
        <end position="98"/>
    </location>
</feature>
<evidence type="ECO:0000313" key="2">
    <source>
        <dbReference type="EMBL" id="OBZ67898.1"/>
    </source>
</evidence>
<organism evidence="2 3">
    <name type="scientific">Grifola frondosa</name>
    <name type="common">Maitake</name>
    <name type="synonym">Polyporus frondosus</name>
    <dbReference type="NCBI Taxonomy" id="5627"/>
    <lineage>
        <taxon>Eukaryota</taxon>
        <taxon>Fungi</taxon>
        <taxon>Dikarya</taxon>
        <taxon>Basidiomycota</taxon>
        <taxon>Agaricomycotina</taxon>
        <taxon>Agaricomycetes</taxon>
        <taxon>Polyporales</taxon>
        <taxon>Grifolaceae</taxon>
        <taxon>Grifola</taxon>
    </lineage>
</organism>
<dbReference type="OMA" id="YGHAPRT"/>
<gene>
    <name evidence="2" type="ORF">A0H81_12217</name>
</gene>
<feature type="transmembrane region" description="Helical" evidence="1">
    <location>
        <begin position="6"/>
        <end position="24"/>
    </location>
</feature>
<sequence>MPKSSADPVIVANIVGAILIGVEFQALSYGVVSINLFMVVNVSFPYGVSSLLKCSCIVYGDNTNRIGFAVITGMIFTGILSLTVLTGSAAVSARLFIASHQRQRIKRIKLLLEIIFSTGVSADILLTALLCVFLNGSRSGLKRYANANIRDPVTTRFSNQYLYHRTDSAINILILYAIETGLFPGIIEGAGMVAVSQPFLTIQNRPDERFAVLFKAPQFHICRVLRADRQPLNARALVRRFIESPITVNFTVLNDDPPHSASSASPTRIGTSACSGTSTMQLHADEETLHTRLAGDIKKAGMPELEVVEKELLGGTGFPGIIPVLDLEGGSAPGYARDVIVDAYEQSPEV</sequence>
<evidence type="ECO:0000313" key="3">
    <source>
        <dbReference type="Proteomes" id="UP000092993"/>
    </source>
</evidence>
<keyword evidence="3" id="KW-1185">Reference proteome</keyword>
<dbReference type="AlphaFoldDB" id="A0A1C7LTP0"/>
<keyword evidence="1" id="KW-0472">Membrane</keyword>
<accession>A0A1C7LTP0</accession>
<keyword evidence="1" id="KW-0812">Transmembrane</keyword>
<proteinExistence type="predicted"/>
<comment type="caution">
    <text evidence="2">The sequence shown here is derived from an EMBL/GenBank/DDBJ whole genome shotgun (WGS) entry which is preliminary data.</text>
</comment>
<dbReference type="Proteomes" id="UP000092993">
    <property type="component" value="Unassembled WGS sequence"/>
</dbReference>
<feature type="transmembrane region" description="Helical" evidence="1">
    <location>
        <begin position="110"/>
        <end position="135"/>
    </location>
</feature>
<dbReference type="OrthoDB" id="2801343at2759"/>
<evidence type="ECO:0000256" key="1">
    <source>
        <dbReference type="SAM" id="Phobius"/>
    </source>
</evidence>
<dbReference type="STRING" id="5627.A0A1C7LTP0"/>
<feature type="transmembrane region" description="Helical" evidence="1">
    <location>
        <begin position="36"/>
        <end position="60"/>
    </location>
</feature>
<name>A0A1C7LTP0_GRIFR</name>
<protein>
    <submittedName>
        <fullName evidence="2">Uncharacterized protein</fullName>
    </submittedName>
</protein>
<keyword evidence="1" id="KW-1133">Transmembrane helix</keyword>
<reference evidence="2 3" key="1">
    <citation type="submission" date="2016-03" db="EMBL/GenBank/DDBJ databases">
        <title>Whole genome sequencing of Grifola frondosa 9006-11.</title>
        <authorList>
            <person name="Min B."/>
            <person name="Park H."/>
            <person name="Kim J.-G."/>
            <person name="Cho H."/>
            <person name="Oh Y.-L."/>
            <person name="Kong W.-S."/>
            <person name="Choi I.-G."/>
        </authorList>
    </citation>
    <scope>NUCLEOTIDE SEQUENCE [LARGE SCALE GENOMIC DNA]</scope>
    <source>
        <strain evidence="2 3">9006-11</strain>
    </source>
</reference>